<protein>
    <recommendedName>
        <fullName evidence="4">TIGR02206 family membrane protein</fullName>
    </recommendedName>
</protein>
<keyword evidence="3" id="KW-1185">Reference proteome</keyword>
<feature type="transmembrane region" description="Helical" evidence="1">
    <location>
        <begin position="209"/>
        <end position="232"/>
    </location>
</feature>
<evidence type="ECO:0000313" key="3">
    <source>
        <dbReference type="Proteomes" id="UP000789833"/>
    </source>
</evidence>
<comment type="caution">
    <text evidence="2">The sequence shown here is derived from an EMBL/GenBank/DDBJ whole genome shotgun (WGS) entry which is preliminary data.</text>
</comment>
<sequence length="244" mass="28845">MYTKYMDPDSFMKGPLIFSSTHLIALIITIFLIITLYNVRNFQLIKGIGRWGLVIFLVGSELWLNYWYFITDMWDIRYTLPLQLCSISLYICTWMLLTKQKWAFELAYFLGLGGAIQALLTPELFYDFPHLRFIHFFVAHIAIVLAVFYMLWVEKYRIKIKSMWIAFFVLQGIAVFVFFINTFTGGNYMFLAKKPANASLIDYLGPYPWYIISLEILVLVIFLLLYLPFYILGKKDENEKRLEV</sequence>
<reference evidence="2 3" key="1">
    <citation type="submission" date="2021-10" db="EMBL/GenBank/DDBJ databases">
        <authorList>
            <person name="Criscuolo A."/>
        </authorList>
    </citation>
    <scope>NUCLEOTIDE SEQUENCE [LARGE SCALE GENOMIC DNA]</scope>
    <source>
        <strain evidence="3">CIP 111883</strain>
    </source>
</reference>
<dbReference type="Proteomes" id="UP000789833">
    <property type="component" value="Unassembled WGS sequence"/>
</dbReference>
<proteinExistence type="predicted"/>
<feature type="transmembrane region" description="Helical" evidence="1">
    <location>
        <begin position="76"/>
        <end position="97"/>
    </location>
</feature>
<organism evidence="2 3">
    <name type="scientific">Sutcliffiella rhizosphaerae</name>
    <dbReference type="NCBI Taxonomy" id="2880967"/>
    <lineage>
        <taxon>Bacteria</taxon>
        <taxon>Bacillati</taxon>
        <taxon>Bacillota</taxon>
        <taxon>Bacilli</taxon>
        <taxon>Bacillales</taxon>
        <taxon>Bacillaceae</taxon>
        <taxon>Sutcliffiella</taxon>
    </lineage>
</organism>
<keyword evidence="1" id="KW-0472">Membrane</keyword>
<feature type="transmembrane region" description="Helical" evidence="1">
    <location>
        <begin position="51"/>
        <end position="70"/>
    </location>
</feature>
<evidence type="ECO:0008006" key="4">
    <source>
        <dbReference type="Google" id="ProtNLM"/>
    </source>
</evidence>
<dbReference type="NCBIfam" id="TIGR02206">
    <property type="entry name" value="intg_mem_TP0381"/>
    <property type="match status" value="1"/>
</dbReference>
<feature type="transmembrane region" description="Helical" evidence="1">
    <location>
        <begin position="16"/>
        <end position="39"/>
    </location>
</feature>
<feature type="transmembrane region" description="Helical" evidence="1">
    <location>
        <begin position="133"/>
        <end position="152"/>
    </location>
</feature>
<accession>A0ABM8YL41</accession>
<gene>
    <name evidence="2" type="ORF">BACCIP111883_01419</name>
</gene>
<dbReference type="RefSeq" id="WP_230500562.1">
    <property type="nucleotide sequence ID" value="NZ_CAKJTJ010000005.1"/>
</dbReference>
<keyword evidence="1" id="KW-0812">Transmembrane</keyword>
<evidence type="ECO:0000313" key="2">
    <source>
        <dbReference type="EMBL" id="CAG9620650.1"/>
    </source>
</evidence>
<keyword evidence="1" id="KW-1133">Transmembrane helix</keyword>
<evidence type="ECO:0000256" key="1">
    <source>
        <dbReference type="SAM" id="Phobius"/>
    </source>
</evidence>
<feature type="transmembrane region" description="Helical" evidence="1">
    <location>
        <begin position="102"/>
        <end position="121"/>
    </location>
</feature>
<dbReference type="Pfam" id="PF14808">
    <property type="entry name" value="TMEM164"/>
    <property type="match status" value="1"/>
</dbReference>
<dbReference type="InterPro" id="IPR011737">
    <property type="entry name" value="CHP02206_TP0381"/>
</dbReference>
<feature type="transmembrane region" description="Helical" evidence="1">
    <location>
        <begin position="164"/>
        <end position="189"/>
    </location>
</feature>
<name>A0ABM8YL41_9BACI</name>
<dbReference type="EMBL" id="CAKJTJ010000005">
    <property type="protein sequence ID" value="CAG9620650.1"/>
    <property type="molecule type" value="Genomic_DNA"/>
</dbReference>